<evidence type="ECO:0000256" key="6">
    <source>
        <dbReference type="ARBA" id="ARBA00023211"/>
    </source>
</evidence>
<feature type="domain" description="Nudix hydrolase" evidence="7">
    <location>
        <begin position="3"/>
        <end position="163"/>
    </location>
</feature>
<evidence type="ECO:0000256" key="1">
    <source>
        <dbReference type="ARBA" id="ARBA00001936"/>
    </source>
</evidence>
<dbReference type="InterPro" id="IPR000086">
    <property type="entry name" value="NUDIX_hydrolase_dom"/>
</dbReference>
<organism evidence="8 9">
    <name type="scientific">Crystallibacter crystallopoietes</name>
    <dbReference type="NCBI Taxonomy" id="37928"/>
    <lineage>
        <taxon>Bacteria</taxon>
        <taxon>Bacillati</taxon>
        <taxon>Actinomycetota</taxon>
        <taxon>Actinomycetes</taxon>
        <taxon>Micrococcales</taxon>
        <taxon>Micrococcaceae</taxon>
        <taxon>Crystallibacter</taxon>
    </lineage>
</organism>
<keyword evidence="5" id="KW-0460">Magnesium</keyword>
<keyword evidence="9" id="KW-1185">Reference proteome</keyword>
<evidence type="ECO:0000256" key="4">
    <source>
        <dbReference type="ARBA" id="ARBA00022801"/>
    </source>
</evidence>
<comment type="cofactor">
    <cofactor evidence="1">
        <name>Mn(2+)</name>
        <dbReference type="ChEBI" id="CHEBI:29035"/>
    </cofactor>
</comment>
<evidence type="ECO:0000256" key="2">
    <source>
        <dbReference type="ARBA" id="ARBA00001946"/>
    </source>
</evidence>
<reference evidence="8 9" key="1">
    <citation type="submission" date="2016-10" db="EMBL/GenBank/DDBJ databases">
        <authorList>
            <person name="de Groot N.N."/>
        </authorList>
    </citation>
    <scope>NUCLEOTIDE SEQUENCE [LARGE SCALE GENOMIC DNA]</scope>
    <source>
        <strain evidence="8 9">DSM 20117</strain>
    </source>
</reference>
<evidence type="ECO:0000256" key="5">
    <source>
        <dbReference type="ARBA" id="ARBA00022842"/>
    </source>
</evidence>
<dbReference type="PROSITE" id="PS51462">
    <property type="entry name" value="NUDIX"/>
    <property type="match status" value="1"/>
</dbReference>
<comment type="cofactor">
    <cofactor evidence="2">
        <name>Mg(2+)</name>
        <dbReference type="ChEBI" id="CHEBI:18420"/>
    </cofactor>
</comment>
<proteinExistence type="predicted"/>
<dbReference type="InterPro" id="IPR015797">
    <property type="entry name" value="NUDIX_hydrolase-like_dom_sf"/>
</dbReference>
<evidence type="ECO:0000313" key="9">
    <source>
        <dbReference type="Proteomes" id="UP000181917"/>
    </source>
</evidence>
<protein>
    <submittedName>
        <fullName evidence="8">8-oxo-dGTP pyrophosphatase MutT, NUDIX family</fullName>
    </submittedName>
</protein>
<dbReference type="Pfam" id="PF00293">
    <property type="entry name" value="NUDIX"/>
    <property type="match status" value="1"/>
</dbReference>
<dbReference type="EMBL" id="FNKH01000002">
    <property type="protein sequence ID" value="SDQ77004.1"/>
    <property type="molecule type" value="Genomic_DNA"/>
</dbReference>
<evidence type="ECO:0000313" key="8">
    <source>
        <dbReference type="EMBL" id="SDQ77004.1"/>
    </source>
</evidence>
<dbReference type="AlphaFoldDB" id="A0A1H1DKH4"/>
<accession>A0A1H1DKH4</accession>
<dbReference type="RefSeq" id="WP_158300431.1">
    <property type="nucleotide sequence ID" value="NZ_CP018863.1"/>
</dbReference>
<dbReference type="Gene3D" id="3.90.79.10">
    <property type="entry name" value="Nucleoside Triphosphate Pyrophosphohydrolase"/>
    <property type="match status" value="2"/>
</dbReference>
<dbReference type="InterPro" id="IPR039121">
    <property type="entry name" value="NUDT19"/>
</dbReference>
<dbReference type="STRING" id="37928.SAMN04489742_2493"/>
<evidence type="ECO:0000256" key="3">
    <source>
        <dbReference type="ARBA" id="ARBA00022723"/>
    </source>
</evidence>
<dbReference type="PANTHER" id="PTHR12318">
    <property type="entry name" value="TESTOSTERONE-REGULATED PROTEIN RP2"/>
    <property type="match status" value="1"/>
</dbReference>
<sequence>MTLVGSAATVVLLRDSLAGPEVLLLERPRHTGSFAGAWVFPGGRVDQEDYAAASADANNDGAADGFGDEAHELAAARRAGVRETQEETGVLVPPESLVHVSCWIPPTEATKRLKTWFFLAPAPEQEIKLNEGELMDYAWLTPAEALRRHQEATMQLVTPTWVTLHLLLQDSTVAAAMERAASGKPETFQSRRLAASGGSQVIVWAGDAEYEQNALAAQATGRHRLTMNGLNWIYERS</sequence>
<dbReference type="Proteomes" id="UP000181917">
    <property type="component" value="Unassembled WGS sequence"/>
</dbReference>
<evidence type="ECO:0000259" key="7">
    <source>
        <dbReference type="PROSITE" id="PS51462"/>
    </source>
</evidence>
<keyword evidence="6" id="KW-0464">Manganese</keyword>
<dbReference type="CDD" id="cd18870">
    <property type="entry name" value="NUDIX_AcylCoAdiphos_Nudt19"/>
    <property type="match status" value="1"/>
</dbReference>
<name>A0A1H1DKH4_9MICC</name>
<dbReference type="SUPFAM" id="SSF55811">
    <property type="entry name" value="Nudix"/>
    <property type="match status" value="1"/>
</dbReference>
<gene>
    <name evidence="8" type="ORF">SAMN04489742_2493</name>
</gene>
<dbReference type="PANTHER" id="PTHR12318:SF0">
    <property type="entry name" value="ACYL-COENZYME A DIPHOSPHATASE NUDT19"/>
    <property type="match status" value="1"/>
</dbReference>
<keyword evidence="3" id="KW-0479">Metal-binding</keyword>
<keyword evidence="4" id="KW-0378">Hydrolase</keyword>
<dbReference type="GO" id="GO:0016818">
    <property type="term" value="F:hydrolase activity, acting on acid anhydrides, in phosphorus-containing anhydrides"/>
    <property type="evidence" value="ECO:0007669"/>
    <property type="project" value="InterPro"/>
</dbReference>
<dbReference type="GO" id="GO:0046872">
    <property type="term" value="F:metal ion binding"/>
    <property type="evidence" value="ECO:0007669"/>
    <property type="project" value="UniProtKB-KW"/>
</dbReference>